<feature type="transmembrane region" description="Helical" evidence="1">
    <location>
        <begin position="94"/>
        <end position="117"/>
    </location>
</feature>
<dbReference type="AlphaFoldDB" id="A0A9W6MPT2"/>
<evidence type="ECO:0000256" key="1">
    <source>
        <dbReference type="SAM" id="Phobius"/>
    </source>
</evidence>
<keyword evidence="1" id="KW-1133">Transmembrane helix</keyword>
<proteinExistence type="predicted"/>
<organism evidence="2 3">
    <name type="scientific">Maricaulis virginensis</name>
    <dbReference type="NCBI Taxonomy" id="144022"/>
    <lineage>
        <taxon>Bacteria</taxon>
        <taxon>Pseudomonadati</taxon>
        <taxon>Pseudomonadota</taxon>
        <taxon>Alphaproteobacteria</taxon>
        <taxon>Maricaulales</taxon>
        <taxon>Maricaulaceae</taxon>
        <taxon>Maricaulis</taxon>
    </lineage>
</organism>
<feature type="transmembrane region" description="Helical" evidence="1">
    <location>
        <begin position="53"/>
        <end position="74"/>
    </location>
</feature>
<reference evidence="2" key="1">
    <citation type="journal article" date="2014" name="Int. J. Syst. Evol. Microbiol.">
        <title>Complete genome sequence of Corynebacterium casei LMG S-19264T (=DSM 44701T), isolated from a smear-ripened cheese.</title>
        <authorList>
            <consortium name="US DOE Joint Genome Institute (JGI-PGF)"/>
            <person name="Walter F."/>
            <person name="Albersmeier A."/>
            <person name="Kalinowski J."/>
            <person name="Ruckert C."/>
        </authorList>
    </citation>
    <scope>NUCLEOTIDE SEQUENCE</scope>
    <source>
        <strain evidence="2">VKM B-1513</strain>
    </source>
</reference>
<keyword evidence="1" id="KW-0812">Transmembrane</keyword>
<sequence>MSGTMTGTGIQDEEEYINLGRHGPAYTSVPMNDWDIDRASTPVSFRPIRILQVALVTAIFVTIIYHAALLWRWWSSDFLPNMDQLNLTIWDAVILTGWSLAGPGAACLALLIVVLALDRFNSAR</sequence>
<evidence type="ECO:0000313" key="2">
    <source>
        <dbReference type="EMBL" id="GLK53548.1"/>
    </source>
</evidence>
<dbReference type="EMBL" id="BSFE01000011">
    <property type="protein sequence ID" value="GLK53548.1"/>
    <property type="molecule type" value="Genomic_DNA"/>
</dbReference>
<gene>
    <name evidence="2" type="ORF">GCM10017621_30560</name>
</gene>
<keyword evidence="1" id="KW-0472">Membrane</keyword>
<dbReference type="Proteomes" id="UP001143486">
    <property type="component" value="Unassembled WGS sequence"/>
</dbReference>
<comment type="caution">
    <text evidence="2">The sequence shown here is derived from an EMBL/GenBank/DDBJ whole genome shotgun (WGS) entry which is preliminary data.</text>
</comment>
<protein>
    <submittedName>
        <fullName evidence="2">Uncharacterized protein</fullName>
    </submittedName>
</protein>
<evidence type="ECO:0000313" key="3">
    <source>
        <dbReference type="Proteomes" id="UP001143486"/>
    </source>
</evidence>
<reference evidence="2" key="2">
    <citation type="submission" date="2023-01" db="EMBL/GenBank/DDBJ databases">
        <authorList>
            <person name="Sun Q."/>
            <person name="Evtushenko L."/>
        </authorList>
    </citation>
    <scope>NUCLEOTIDE SEQUENCE</scope>
    <source>
        <strain evidence="2">VKM B-1513</strain>
    </source>
</reference>
<keyword evidence="3" id="KW-1185">Reference proteome</keyword>
<name>A0A9W6MPT2_9PROT</name>
<accession>A0A9W6MPT2</accession>